<evidence type="ECO:0000256" key="7">
    <source>
        <dbReference type="ARBA" id="ARBA00023136"/>
    </source>
</evidence>
<keyword evidence="6 8" id="KW-1133">Transmembrane helix</keyword>
<keyword evidence="4 8" id="KW-0812">Transmembrane</keyword>
<dbReference type="PANTHER" id="PTHR37484:SF1">
    <property type="entry name" value="ROD SHAPE-DETERMINING PROTEIN MRED"/>
    <property type="match status" value="1"/>
</dbReference>
<keyword evidence="3" id="KW-1003">Cell membrane</keyword>
<dbReference type="KEGG" id="mrk:FIT61_00675"/>
<dbReference type="Pfam" id="PF04093">
    <property type="entry name" value="MreD"/>
    <property type="match status" value="1"/>
</dbReference>
<comment type="similarity">
    <text evidence="2">Belongs to the MreD family.</text>
</comment>
<evidence type="ECO:0000313" key="9">
    <source>
        <dbReference type="EMBL" id="QDD13010.1"/>
    </source>
</evidence>
<evidence type="ECO:0000313" key="10">
    <source>
        <dbReference type="Proteomes" id="UP000312102"/>
    </source>
</evidence>
<dbReference type="PANTHER" id="PTHR37484">
    <property type="entry name" value="ROD SHAPE-DETERMINING PROTEIN MRED"/>
    <property type="match status" value="1"/>
</dbReference>
<keyword evidence="7 8" id="KW-0472">Membrane</keyword>
<reference evidence="9 10" key="1">
    <citation type="journal article" date="2019" name="ISME J.">
        <title>Evolution in action: habitat transition from sediment to the pelagial leads to genome streamlining in Methylophilaceae.</title>
        <authorList>
            <person name="Salcher M."/>
            <person name="Schaefle D."/>
            <person name="Kaspar M."/>
            <person name="Neuenschwander S.M."/>
            <person name="Ghai R."/>
        </authorList>
    </citation>
    <scope>NUCLEOTIDE SEQUENCE [LARGE SCALE GENOMIC DNA]</scope>
    <source>
        <strain evidence="9 10">MMS-RI-1</strain>
    </source>
</reference>
<evidence type="ECO:0000256" key="4">
    <source>
        <dbReference type="ARBA" id="ARBA00022692"/>
    </source>
</evidence>
<evidence type="ECO:0000256" key="2">
    <source>
        <dbReference type="ARBA" id="ARBA00007776"/>
    </source>
</evidence>
<evidence type="ECO:0000256" key="8">
    <source>
        <dbReference type="SAM" id="Phobius"/>
    </source>
</evidence>
<comment type="subcellular location">
    <subcellularLocation>
        <location evidence="1">Cell membrane</location>
        <topology evidence="1">Multi-pass membrane protein</topology>
    </subcellularLocation>
</comment>
<dbReference type="NCBIfam" id="TIGR03426">
    <property type="entry name" value="shape_MreD"/>
    <property type="match status" value="1"/>
</dbReference>
<dbReference type="GO" id="GO:0005886">
    <property type="term" value="C:plasma membrane"/>
    <property type="evidence" value="ECO:0007669"/>
    <property type="project" value="UniProtKB-SubCell"/>
</dbReference>
<evidence type="ECO:0000256" key="1">
    <source>
        <dbReference type="ARBA" id="ARBA00004651"/>
    </source>
</evidence>
<keyword evidence="10" id="KW-1185">Reference proteome</keyword>
<dbReference type="EMBL" id="CP040986">
    <property type="protein sequence ID" value="QDD13010.1"/>
    <property type="molecule type" value="Genomic_DNA"/>
</dbReference>
<name>A0AAE6FRV3_9PROT</name>
<accession>A0AAE6FRV3</accession>
<sequence>MIRKNKSLIFSLIVAAIMNLIHINIFNTDLTPDFILLALIFWFFKNPNAVSISLFWFVGLVTDIFIGDLLGQYALTYASCYFIAQYSINKIMLNNKYQQLFYIFFIFLSAQIIMLMINVMHDLQYPGLSYFIQSIIAALIWYLLTQSKFFKLER</sequence>
<keyword evidence="5" id="KW-0133">Cell shape</keyword>
<organism evidence="9 10">
    <name type="scientific">Candidatus Methylopumilus rimovensis</name>
    <dbReference type="NCBI Taxonomy" id="2588535"/>
    <lineage>
        <taxon>Bacteria</taxon>
        <taxon>Pseudomonadati</taxon>
        <taxon>Pseudomonadota</taxon>
        <taxon>Betaproteobacteria</taxon>
        <taxon>Nitrosomonadales</taxon>
        <taxon>Methylophilaceae</taxon>
        <taxon>Candidatus Methylopumilus</taxon>
    </lineage>
</organism>
<feature type="transmembrane region" description="Helical" evidence="8">
    <location>
        <begin position="100"/>
        <end position="121"/>
    </location>
</feature>
<proteinExistence type="inferred from homology"/>
<dbReference type="RefSeq" id="WP_139882578.1">
    <property type="nucleotide sequence ID" value="NZ_CP040986.1"/>
</dbReference>
<dbReference type="AlphaFoldDB" id="A0AAE6FRV3"/>
<evidence type="ECO:0000256" key="6">
    <source>
        <dbReference type="ARBA" id="ARBA00022989"/>
    </source>
</evidence>
<evidence type="ECO:0000256" key="3">
    <source>
        <dbReference type="ARBA" id="ARBA00022475"/>
    </source>
</evidence>
<dbReference type="GO" id="GO:0008360">
    <property type="term" value="P:regulation of cell shape"/>
    <property type="evidence" value="ECO:0007669"/>
    <property type="project" value="UniProtKB-KW"/>
</dbReference>
<evidence type="ECO:0000256" key="5">
    <source>
        <dbReference type="ARBA" id="ARBA00022960"/>
    </source>
</evidence>
<feature type="transmembrane region" description="Helical" evidence="8">
    <location>
        <begin position="6"/>
        <end position="27"/>
    </location>
</feature>
<dbReference type="InterPro" id="IPR007227">
    <property type="entry name" value="Cell_shape_determining_MreD"/>
</dbReference>
<dbReference type="Proteomes" id="UP000312102">
    <property type="component" value="Chromosome"/>
</dbReference>
<protein>
    <submittedName>
        <fullName evidence="9">Rod shape-determining protein MreD</fullName>
    </submittedName>
</protein>
<gene>
    <name evidence="9" type="primary">mreD</name>
    <name evidence="9" type="ORF">FIT61_00675</name>
</gene>
<dbReference type="InterPro" id="IPR026034">
    <property type="entry name" value="MreD_proteobac"/>
</dbReference>
<feature type="transmembrane region" description="Helical" evidence="8">
    <location>
        <begin position="34"/>
        <end position="58"/>
    </location>
</feature>
<feature type="transmembrane region" description="Helical" evidence="8">
    <location>
        <begin position="127"/>
        <end position="144"/>
    </location>
</feature>